<feature type="region of interest" description="Disordered" evidence="5">
    <location>
        <begin position="217"/>
        <end position="267"/>
    </location>
</feature>
<dbReference type="PANTHER" id="PTHR12202">
    <property type="entry name" value="ESF1 HOMOLOG"/>
    <property type="match status" value="1"/>
</dbReference>
<feature type="compositionally biased region" description="Basic residues" evidence="5">
    <location>
        <begin position="619"/>
        <end position="630"/>
    </location>
</feature>
<keyword evidence="9" id="KW-1185">Reference proteome</keyword>
<feature type="region of interest" description="Disordered" evidence="5">
    <location>
        <begin position="558"/>
        <end position="583"/>
    </location>
</feature>
<comment type="caution">
    <text evidence="8">The sequence shown here is derived from an EMBL/GenBank/DDBJ whole genome shotgun (WGS) entry which is preliminary data.</text>
</comment>
<keyword evidence="3" id="KW-0175">Coiled coil</keyword>
<feature type="compositionally biased region" description="Basic and acidic residues" evidence="5">
    <location>
        <begin position="110"/>
        <end position="124"/>
    </location>
</feature>
<feature type="compositionally biased region" description="Acidic residues" evidence="5">
    <location>
        <begin position="239"/>
        <end position="267"/>
    </location>
</feature>
<feature type="region of interest" description="Disordered" evidence="5">
    <location>
        <begin position="1"/>
        <end position="40"/>
    </location>
</feature>
<dbReference type="GO" id="GO:0003723">
    <property type="term" value="F:RNA binding"/>
    <property type="evidence" value="ECO:0007669"/>
    <property type="project" value="TreeGrafter"/>
</dbReference>
<dbReference type="InterPro" id="IPR012580">
    <property type="entry name" value="NUC153"/>
</dbReference>
<evidence type="ECO:0000256" key="5">
    <source>
        <dbReference type="SAM" id="MobiDB-lite"/>
    </source>
</evidence>
<dbReference type="Pfam" id="PF08159">
    <property type="entry name" value="NUC153"/>
    <property type="match status" value="1"/>
</dbReference>
<feature type="region of interest" description="Disordered" evidence="5">
    <location>
        <begin position="617"/>
        <end position="643"/>
    </location>
</feature>
<evidence type="ECO:0000313" key="8">
    <source>
        <dbReference type="EMBL" id="KAK3687438.1"/>
    </source>
</evidence>
<reference evidence="8" key="1">
    <citation type="journal article" date="2023" name="Mol. Phylogenet. Evol.">
        <title>Genome-scale phylogeny and comparative genomics of the fungal order Sordariales.</title>
        <authorList>
            <person name="Hensen N."/>
            <person name="Bonometti L."/>
            <person name="Westerberg I."/>
            <person name="Brannstrom I.O."/>
            <person name="Guillou S."/>
            <person name="Cros-Aarteil S."/>
            <person name="Calhoun S."/>
            <person name="Haridas S."/>
            <person name="Kuo A."/>
            <person name="Mondo S."/>
            <person name="Pangilinan J."/>
            <person name="Riley R."/>
            <person name="LaButti K."/>
            <person name="Andreopoulos B."/>
            <person name="Lipzen A."/>
            <person name="Chen C."/>
            <person name="Yan M."/>
            <person name="Daum C."/>
            <person name="Ng V."/>
            <person name="Clum A."/>
            <person name="Steindorff A."/>
            <person name="Ohm R.A."/>
            <person name="Martin F."/>
            <person name="Silar P."/>
            <person name="Natvig D.O."/>
            <person name="Lalanne C."/>
            <person name="Gautier V."/>
            <person name="Ament-Velasquez S.L."/>
            <person name="Kruys A."/>
            <person name="Hutchinson M.I."/>
            <person name="Powell A.J."/>
            <person name="Barry K."/>
            <person name="Miller A.N."/>
            <person name="Grigoriev I.V."/>
            <person name="Debuchy R."/>
            <person name="Gladieux P."/>
            <person name="Hiltunen Thoren M."/>
            <person name="Johannesson H."/>
        </authorList>
    </citation>
    <scope>NUCLEOTIDE SEQUENCE</scope>
    <source>
        <strain evidence="8">CBS 314.62</strain>
    </source>
</reference>
<dbReference type="InterPro" id="IPR056750">
    <property type="entry name" value="RRM_ESF1"/>
</dbReference>
<feature type="region of interest" description="Disordered" evidence="5">
    <location>
        <begin position="682"/>
        <end position="710"/>
    </location>
</feature>
<organism evidence="8 9">
    <name type="scientific">Podospora appendiculata</name>
    <dbReference type="NCBI Taxonomy" id="314037"/>
    <lineage>
        <taxon>Eukaryota</taxon>
        <taxon>Fungi</taxon>
        <taxon>Dikarya</taxon>
        <taxon>Ascomycota</taxon>
        <taxon>Pezizomycotina</taxon>
        <taxon>Sordariomycetes</taxon>
        <taxon>Sordariomycetidae</taxon>
        <taxon>Sordariales</taxon>
        <taxon>Podosporaceae</taxon>
        <taxon>Podospora</taxon>
    </lineage>
</organism>
<accession>A0AAE1CBE3</accession>
<evidence type="ECO:0000259" key="7">
    <source>
        <dbReference type="Pfam" id="PF25121"/>
    </source>
</evidence>
<comment type="similarity">
    <text evidence="2">Belongs to the ESF1 family.</text>
</comment>
<feature type="domain" description="NUC153" evidence="6">
    <location>
        <begin position="649"/>
        <end position="677"/>
    </location>
</feature>
<feature type="compositionally biased region" description="Acidic residues" evidence="5">
    <location>
        <begin position="80"/>
        <end position="91"/>
    </location>
</feature>
<evidence type="ECO:0000256" key="4">
    <source>
        <dbReference type="ARBA" id="ARBA00023242"/>
    </source>
</evidence>
<dbReference type="GO" id="GO:0005730">
    <property type="term" value="C:nucleolus"/>
    <property type="evidence" value="ECO:0007669"/>
    <property type="project" value="UniProtKB-SubCell"/>
</dbReference>
<evidence type="ECO:0000313" key="9">
    <source>
        <dbReference type="Proteomes" id="UP001270362"/>
    </source>
</evidence>
<feature type="compositionally biased region" description="Basic and acidic residues" evidence="5">
    <location>
        <begin position="631"/>
        <end position="643"/>
    </location>
</feature>
<keyword evidence="4" id="KW-0539">Nucleus</keyword>
<feature type="region of interest" description="Disordered" evidence="5">
    <location>
        <begin position="409"/>
        <end position="529"/>
    </location>
</feature>
<feature type="region of interest" description="Disordered" evidence="5">
    <location>
        <begin position="71"/>
        <end position="163"/>
    </location>
</feature>
<dbReference type="PANTHER" id="PTHR12202:SF0">
    <property type="entry name" value="ESF1 HOMOLOG"/>
    <property type="match status" value="1"/>
</dbReference>
<dbReference type="Pfam" id="PF25121">
    <property type="entry name" value="RRM_ESF1"/>
    <property type="match status" value="1"/>
</dbReference>
<feature type="compositionally biased region" description="Acidic residues" evidence="5">
    <location>
        <begin position="135"/>
        <end position="150"/>
    </location>
</feature>
<evidence type="ECO:0000256" key="1">
    <source>
        <dbReference type="ARBA" id="ARBA00004604"/>
    </source>
</evidence>
<dbReference type="EMBL" id="JAULSO010000002">
    <property type="protein sequence ID" value="KAK3687438.1"/>
    <property type="molecule type" value="Genomic_DNA"/>
</dbReference>
<name>A0AAE1CBE3_9PEZI</name>
<reference evidence="8" key="2">
    <citation type="submission" date="2023-06" db="EMBL/GenBank/DDBJ databases">
        <authorList>
            <consortium name="Lawrence Berkeley National Laboratory"/>
            <person name="Haridas S."/>
            <person name="Hensen N."/>
            <person name="Bonometti L."/>
            <person name="Westerberg I."/>
            <person name="Brannstrom I.O."/>
            <person name="Guillou S."/>
            <person name="Cros-Aarteil S."/>
            <person name="Calhoun S."/>
            <person name="Kuo A."/>
            <person name="Mondo S."/>
            <person name="Pangilinan J."/>
            <person name="Riley R."/>
            <person name="Labutti K."/>
            <person name="Andreopoulos B."/>
            <person name="Lipzen A."/>
            <person name="Chen C."/>
            <person name="Yanf M."/>
            <person name="Daum C."/>
            <person name="Ng V."/>
            <person name="Clum A."/>
            <person name="Steindorff A."/>
            <person name="Ohm R."/>
            <person name="Martin F."/>
            <person name="Silar P."/>
            <person name="Natvig D."/>
            <person name="Lalanne C."/>
            <person name="Gautier V."/>
            <person name="Ament-Velasquez S.L."/>
            <person name="Kruys A."/>
            <person name="Hutchinson M.I."/>
            <person name="Powell A.J."/>
            <person name="Barry K."/>
            <person name="Miller A.N."/>
            <person name="Grigoriev I.V."/>
            <person name="Debuchy R."/>
            <person name="Gladieux P."/>
            <person name="Thoren M.H."/>
            <person name="Johannesson H."/>
        </authorList>
    </citation>
    <scope>NUCLEOTIDE SEQUENCE</scope>
    <source>
        <strain evidence="8">CBS 314.62</strain>
    </source>
</reference>
<comment type="subcellular location">
    <subcellularLocation>
        <location evidence="1">Nucleus</location>
        <location evidence="1">Nucleolus</location>
    </subcellularLocation>
</comment>
<evidence type="ECO:0000256" key="2">
    <source>
        <dbReference type="ARBA" id="ARBA00009087"/>
    </source>
</evidence>
<dbReference type="Proteomes" id="UP001270362">
    <property type="component" value="Unassembled WGS sequence"/>
</dbReference>
<feature type="compositionally biased region" description="Basic and acidic residues" evidence="5">
    <location>
        <begin position="481"/>
        <end position="508"/>
    </location>
</feature>
<evidence type="ECO:0000259" key="6">
    <source>
        <dbReference type="Pfam" id="PF08159"/>
    </source>
</evidence>
<protein>
    <recommendedName>
        <fullName evidence="10">NUC153 domain-containing protein</fullName>
    </recommendedName>
</protein>
<feature type="compositionally biased region" description="Basic and acidic residues" evidence="5">
    <location>
        <begin position="564"/>
        <end position="582"/>
    </location>
</feature>
<feature type="domain" description="ESF1 RRM" evidence="7">
    <location>
        <begin position="172"/>
        <end position="348"/>
    </location>
</feature>
<feature type="compositionally biased region" description="Basic and acidic residues" evidence="5">
    <location>
        <begin position="682"/>
        <end position="699"/>
    </location>
</feature>
<feature type="compositionally biased region" description="Basic and acidic residues" evidence="5">
    <location>
        <begin position="428"/>
        <end position="444"/>
    </location>
</feature>
<gene>
    <name evidence="8" type="ORF">B0T22DRAFT_457207</name>
</gene>
<dbReference type="InterPro" id="IPR039754">
    <property type="entry name" value="Esf1"/>
</dbReference>
<dbReference type="AlphaFoldDB" id="A0AAE1CBE3"/>
<feature type="compositionally biased region" description="Acidic residues" evidence="5">
    <location>
        <begin position="412"/>
        <end position="427"/>
    </location>
</feature>
<dbReference type="GO" id="GO:0006364">
    <property type="term" value="P:rRNA processing"/>
    <property type="evidence" value="ECO:0007669"/>
    <property type="project" value="InterPro"/>
</dbReference>
<feature type="compositionally biased region" description="Basic and acidic residues" evidence="5">
    <location>
        <begin position="217"/>
        <end position="238"/>
    </location>
</feature>
<evidence type="ECO:0008006" key="10">
    <source>
        <dbReference type="Google" id="ProtNLM"/>
    </source>
</evidence>
<proteinExistence type="inferred from homology"/>
<evidence type="ECO:0000256" key="3">
    <source>
        <dbReference type="ARBA" id="ARBA00023054"/>
    </source>
</evidence>
<sequence>MSKPRTSKRTAAPSITDSRFANFETDPRYQLPSKRSTKTKIDKRFSRVLTDAEFVATSKVDRYGRKLKTDNKKKALERLYEEDDDDEEKDGDADKKSALGSDAEVDDDDVVQRELEDADTKYDPARGGGFSSSESDTDSEEEEIEEDEGAAETRPGIRLQREEKAVETGEITNRLAIVNIDWDHLKSVDLMALFQSFVPVGGRIEKVSIYPSEFGKERMQREEMEGPPREVFKKSKDDEFSDESDPDSEDDEDDESEGSDDGEDSDEEIKRELLQEGNDADFDSDALRTYQLDRLRYYYAVAVCSDKSTAHKIYEATDGSEYMSSSNFLDLRFIPDDVTFDDEPRDECDSVPNGYKPVDFVTDALQHSKVKLTWDMHPDEVSRKTNIMQAFTGSRADIAENDLRAYLASGSESDDEDEDEAMAEASGDEEKADQPQLSKKELARQKMRAALGLGDEPTKKGSKSGPVGDMQITFSSALSGEDPKKKNKTEVEETTIEKYKRKEKERKEQKKAKAVAKREGVDLDVPEPDVEIVHTEEAAAGEEDLGFDDPFFTSEAVVPSKSTIRKEERLKKRAEKEAEDAAKAASKAQLELLMADDNKGGAVLEHFDMKEITRSEKLKGKKKLKGKNAKKAGEDHGGLQEEFKVDVEDPRFKAVFESHEFAIDPSNPKFKPTQGMKILLEEGRKKRKAGDDVPEDKIQHKSTKKAKGNAEEIDGLIASVKRKAGKR</sequence>